<feature type="region of interest" description="Disordered" evidence="2">
    <location>
        <begin position="1301"/>
        <end position="1350"/>
    </location>
</feature>
<feature type="compositionally biased region" description="Basic and acidic residues" evidence="2">
    <location>
        <begin position="580"/>
        <end position="593"/>
    </location>
</feature>
<dbReference type="EnsemblMetazoa" id="SCAU010073-RA">
    <property type="protein sequence ID" value="SCAU010073-PA"/>
    <property type="gene ID" value="SCAU010073"/>
</dbReference>
<organism evidence="3 4">
    <name type="scientific">Stomoxys calcitrans</name>
    <name type="common">Stable fly</name>
    <name type="synonym">Conops calcitrans</name>
    <dbReference type="NCBI Taxonomy" id="35570"/>
    <lineage>
        <taxon>Eukaryota</taxon>
        <taxon>Metazoa</taxon>
        <taxon>Ecdysozoa</taxon>
        <taxon>Arthropoda</taxon>
        <taxon>Hexapoda</taxon>
        <taxon>Insecta</taxon>
        <taxon>Pterygota</taxon>
        <taxon>Neoptera</taxon>
        <taxon>Endopterygota</taxon>
        <taxon>Diptera</taxon>
        <taxon>Brachycera</taxon>
        <taxon>Muscomorpha</taxon>
        <taxon>Muscoidea</taxon>
        <taxon>Muscidae</taxon>
        <taxon>Stomoxys</taxon>
    </lineage>
</organism>
<dbReference type="STRING" id="35570.A0A1I8PQ39"/>
<dbReference type="KEGG" id="scac:106093576"/>
<feature type="region of interest" description="Disordered" evidence="2">
    <location>
        <begin position="1801"/>
        <end position="1825"/>
    </location>
</feature>
<evidence type="ECO:0000256" key="1">
    <source>
        <dbReference type="SAM" id="Coils"/>
    </source>
</evidence>
<feature type="compositionally biased region" description="Polar residues" evidence="2">
    <location>
        <begin position="1268"/>
        <end position="1287"/>
    </location>
</feature>
<dbReference type="Proteomes" id="UP000095300">
    <property type="component" value="Unassembled WGS sequence"/>
</dbReference>
<reference evidence="3" key="1">
    <citation type="submission" date="2020-05" db="UniProtKB">
        <authorList>
            <consortium name="EnsemblMetazoa"/>
        </authorList>
    </citation>
    <scope>IDENTIFICATION</scope>
    <source>
        <strain evidence="3">USDA</strain>
    </source>
</reference>
<keyword evidence="1" id="KW-0175">Coiled coil</keyword>
<feature type="region of interest" description="Disordered" evidence="2">
    <location>
        <begin position="1724"/>
        <end position="1757"/>
    </location>
</feature>
<feature type="compositionally biased region" description="Low complexity" evidence="2">
    <location>
        <begin position="1724"/>
        <end position="1733"/>
    </location>
</feature>
<proteinExistence type="predicted"/>
<feature type="compositionally biased region" description="Acidic residues" evidence="2">
    <location>
        <begin position="1683"/>
        <end position="1696"/>
    </location>
</feature>
<feature type="compositionally biased region" description="Polar residues" evidence="2">
    <location>
        <begin position="1653"/>
        <end position="1677"/>
    </location>
</feature>
<feature type="region of interest" description="Disordered" evidence="2">
    <location>
        <begin position="634"/>
        <end position="662"/>
    </location>
</feature>
<feature type="compositionally biased region" description="Polar residues" evidence="2">
    <location>
        <begin position="51"/>
        <end position="69"/>
    </location>
</feature>
<feature type="compositionally biased region" description="Polar residues" evidence="2">
    <location>
        <begin position="879"/>
        <end position="926"/>
    </location>
</feature>
<feature type="compositionally biased region" description="Acidic residues" evidence="2">
    <location>
        <begin position="858"/>
        <end position="873"/>
    </location>
</feature>
<name>A0A1I8PQ39_STOCA</name>
<feature type="region of interest" description="Disordered" evidence="2">
    <location>
        <begin position="354"/>
        <end position="377"/>
    </location>
</feature>
<feature type="region of interest" description="Disordered" evidence="2">
    <location>
        <begin position="1643"/>
        <end position="1711"/>
    </location>
</feature>
<feature type="region of interest" description="Disordered" evidence="2">
    <location>
        <begin position="841"/>
        <end position="944"/>
    </location>
</feature>
<feature type="coiled-coil region" evidence="1">
    <location>
        <begin position="435"/>
        <end position="479"/>
    </location>
</feature>
<evidence type="ECO:0000256" key="2">
    <source>
        <dbReference type="SAM" id="MobiDB-lite"/>
    </source>
</evidence>
<gene>
    <name evidence="3" type="primary">106093576</name>
</gene>
<feature type="coiled-coil region" evidence="1">
    <location>
        <begin position="665"/>
        <end position="695"/>
    </location>
</feature>
<feature type="region of interest" description="Disordered" evidence="2">
    <location>
        <begin position="792"/>
        <end position="823"/>
    </location>
</feature>
<accession>A0A1I8PQ39</accession>
<feature type="region of interest" description="Disordered" evidence="2">
    <location>
        <begin position="571"/>
        <end position="622"/>
    </location>
</feature>
<feature type="compositionally biased region" description="Low complexity" evidence="2">
    <location>
        <begin position="1327"/>
        <end position="1350"/>
    </location>
</feature>
<feature type="compositionally biased region" description="Polar residues" evidence="2">
    <location>
        <begin position="1699"/>
        <end position="1711"/>
    </location>
</feature>
<feature type="compositionally biased region" description="Low complexity" evidence="2">
    <location>
        <begin position="354"/>
        <end position="365"/>
    </location>
</feature>
<feature type="region of interest" description="Disordered" evidence="2">
    <location>
        <begin position="1256"/>
        <end position="1287"/>
    </location>
</feature>
<sequence length="2073" mass="229139">MAPAPTKNANVPNKVPSSNPVINSITTHIPAAAAISNSSANASSGSGGRKQTGTGTIPKSLKSTTSNGQSVACNDVGLVGQQGQKPVLQQPPAVVQQQQLSNRCSPLNIVASIQHQQQQQQQHIRSQQQHKNTEIVAPIRRELKDLNDYLLTTVVTTANTTNNNPTLLQQQSFGSTTSDIENSQENQQRFCYPVRPIPRRSQPQQHPNQQSQNDFLNASALNSNLNTTIGVVIPTTPGLPSNIHNAASAITTVQPINQNQQNQGGGGVINTANGQVNDNPAALGPQFEQQIQLLVLQRLRQLFENSQTSPFLNLTTSLLPAIQTSSSASLANTILNHNTNEITQLAQRFQTLNNNQPKNNLDNSLPTAQQQKKSLKTPNMVHEINPSSSNHNEIVVNSTSLEDVPQSDRMSDRAQSIQSLHSNIETPTPDTNPSYEELQQRLEASNRNIQNLQEQQQQLLKLQNAAKQHLTDMEKLKQQAGVLSFPSGSQRGADGGDGTPEYQTIGQVHSDMATLVGRMKNLTAFIQNQNELSNLLGEDGPEILAEQEALHRKLEALRNQRDEMRNLVSELQQVNQSAEESAKEARQRQFEQEKDIEENDQEHTGSQTKAKKPSNTEREVPVEFTRNVPIELLQQAQRPRHPQMNGNEHSETETDVDDDERKETANLIQQKMADVEAMKAQLKRLKDMMETVQLIEAHNAKDTERAAAREVPITYDRERTPVAARYSDDNGNEEFITRKVRMLNEVTSDLRAQAKSLQAEKDRIQQLKDEIERRKSQAAAAVQMGDEALKRNSLTPTPVSRTHEERWEEHLRTQHERDQLKEEYERKKKEFEVICKRLEQEEAPSNAPATRNRQDVVSEADDEAEEDNIESDYAESSKFVPTSTPATMRNNESSSNNARTGKDSLNSTGVSSNTGTHIAQAASSSAHDGASLEAASLQSGSSRSFSIPPPMSAMGINFPGPIPPPLPAAWNPYYYAAGVPPPPPPPQTAYGISAQQVSANTATLSNNECICTANNNLGAATSSSTATSAVTNNGMTTTTDPMLQQFIQTQQMLINSVCQCNQMLWHQQREIDNLNQTIHILQERIISLGGIPNVNNSDMGYALRSESVPPPSLGGIPPTHALPNNLYMTINRAQSEQPALYLPAGGTHQRSGGFGNYQQQQHVYRRVSQQQQQAQVPGGYNFSAETQQHNSSSTATASMYSTLNNAAVPPQSAPTTLFNNEIPAPPSPVVGGNGPAPIFMHHHNNSIHQNNANLRTQNQQQQHHHSNVSGSTLNNQVPPGNRANNYWDNFRSYSRQNLLSTNSTKSNEEQQHHNQHNQPEAASGFERPQSMQQHHQQAQQQRQQQQAYQPQQQNLNLEDCVNNLNYTGPNNEAASKYLRILQRSRINQQQQQQYQQNTNTTYQHQREFLQQLNWLENNNSNTTSTAPTNNSSDLMYHNYNIQQNNKVGPKPNWRFRNLNEDYNPASRVQAAQSQQPSLPRYQNTLGISRQQTTLAATPTQHFINLPQAPPTPPSHDFLLQVNEDVTGDYNFLNTQDQQQMPLDFSTNPQNLVPAECNEYEEDDTTSEEIKRNLLVNALKNDKFTTKFYESIKEDVFRRLESMLLDKDNLAQSSHADIMPQQLINNINNHSLRKLNLNEQRDQMHQHLQFQQQTSDNASNTQQNISDDSNNTHIDYSTGNGGNDDNEDNENEKPEEDTNWRQNNVNSVGNGATNQQICSSSISTTTTSATAAAAPKNCTKKRKNLRKNPLNSGNGNSLTAGGIAAAAKEEANDITRGACSLAAQQHQKQPHGIKERLNEIKASADSSTAATTNAETGSNISPTVTSQTNRSDLIKYIISRIRNQTHVNTVINDALLVEVAKLTANVAQNAQHLTHNNAAACNYNITNNNISPKKIYTKIKKLTIPKERDEFLYWYQNYLENNLFGIPAEGAKTKPTASAKATNNQTPSHAIICQENGISTLALQVPPPPPDDGDLAEADQNCSSNTSANYHHLEESDASNSVTIGTKSVDVDNLENPPESIMTNQEIAAAPASEGACALVTSSSLSNQMSGDIKATMVDNNASNSEKPDCSEKE</sequence>
<evidence type="ECO:0000313" key="3">
    <source>
        <dbReference type="EnsemblMetazoa" id="SCAU010073-PA"/>
    </source>
</evidence>
<feature type="region of interest" description="Disordered" evidence="2">
    <location>
        <begin position="160"/>
        <end position="186"/>
    </location>
</feature>
<feature type="compositionally biased region" description="Polar residues" evidence="2">
    <location>
        <begin position="169"/>
        <end position="186"/>
    </location>
</feature>
<protein>
    <submittedName>
        <fullName evidence="3">Uncharacterized protein</fullName>
    </submittedName>
</protein>
<keyword evidence="4" id="KW-1185">Reference proteome</keyword>
<dbReference type="VEuPathDB" id="VectorBase:SCAU010073"/>
<evidence type="ECO:0000313" key="4">
    <source>
        <dbReference type="Proteomes" id="UP000095300"/>
    </source>
</evidence>
<feature type="coiled-coil region" evidence="1">
    <location>
        <begin position="740"/>
        <end position="784"/>
    </location>
</feature>
<feature type="region of interest" description="Disordered" evidence="2">
    <location>
        <begin position="38"/>
        <end position="69"/>
    </location>
</feature>
<feature type="compositionally biased region" description="Basic and acidic residues" evidence="2">
    <location>
        <begin position="801"/>
        <end position="823"/>
    </location>
</feature>
<feature type="compositionally biased region" description="Low complexity" evidence="2">
    <location>
        <begin position="1802"/>
        <end position="1817"/>
    </location>
</feature>
<dbReference type="OrthoDB" id="2125770at2759"/>